<reference evidence="2 3" key="1">
    <citation type="submission" date="2019-07" db="EMBL/GenBank/DDBJ databases">
        <title>Finished genome of Venturia effusa.</title>
        <authorList>
            <person name="Young C.A."/>
            <person name="Cox M.P."/>
            <person name="Ganley A.R.D."/>
            <person name="David W.J."/>
        </authorList>
    </citation>
    <scope>NUCLEOTIDE SEQUENCE [LARGE SCALE GENOMIC DNA]</scope>
    <source>
        <strain evidence="3">albino</strain>
    </source>
</reference>
<accession>A0A517LEB7</accession>
<keyword evidence="3" id="KW-1185">Reference proteome</keyword>
<proteinExistence type="predicted"/>
<dbReference type="Proteomes" id="UP000316270">
    <property type="component" value="Chromosome 10"/>
</dbReference>
<keyword evidence="1" id="KW-0732">Signal</keyword>
<feature type="chain" id="PRO_5021754319" evidence="1">
    <location>
        <begin position="18"/>
        <end position="99"/>
    </location>
</feature>
<gene>
    <name evidence="2" type="ORF">FKW77_008487</name>
</gene>
<sequence length="99" mass="10449">MKAAILLFGSLAAFAQAISINFCTDANFGGTCGTYNVPNNACWNVPAARNDKISSLDTFGATCTFWRDGKCGGTSFKATGRNPLIPANMNDKISSLKCT</sequence>
<dbReference type="STRING" id="50376.A0A517LEB7"/>
<evidence type="ECO:0000313" key="2">
    <source>
        <dbReference type="EMBL" id="QDS73981.1"/>
    </source>
</evidence>
<feature type="signal peptide" evidence="1">
    <location>
        <begin position="1"/>
        <end position="17"/>
    </location>
</feature>
<protein>
    <submittedName>
        <fullName evidence="2">Uncharacterized protein</fullName>
    </submittedName>
</protein>
<dbReference type="Gene3D" id="2.60.20.10">
    <property type="entry name" value="Crystallins"/>
    <property type="match status" value="1"/>
</dbReference>
<evidence type="ECO:0000256" key="1">
    <source>
        <dbReference type="SAM" id="SignalP"/>
    </source>
</evidence>
<dbReference type="EMBL" id="CP042194">
    <property type="protein sequence ID" value="QDS73981.1"/>
    <property type="molecule type" value="Genomic_DNA"/>
</dbReference>
<name>A0A517LEB7_9PEZI</name>
<dbReference type="OrthoDB" id="2910287at2759"/>
<dbReference type="AlphaFoldDB" id="A0A517LEB7"/>
<organism evidence="2 3">
    <name type="scientific">Venturia effusa</name>
    <dbReference type="NCBI Taxonomy" id="50376"/>
    <lineage>
        <taxon>Eukaryota</taxon>
        <taxon>Fungi</taxon>
        <taxon>Dikarya</taxon>
        <taxon>Ascomycota</taxon>
        <taxon>Pezizomycotina</taxon>
        <taxon>Dothideomycetes</taxon>
        <taxon>Pleosporomycetidae</taxon>
        <taxon>Venturiales</taxon>
        <taxon>Venturiaceae</taxon>
        <taxon>Venturia</taxon>
    </lineage>
</organism>
<evidence type="ECO:0000313" key="3">
    <source>
        <dbReference type="Proteomes" id="UP000316270"/>
    </source>
</evidence>